<reference evidence="1 2" key="1">
    <citation type="submission" date="2024-06" db="EMBL/GenBank/DDBJ databases">
        <title>The Natural Products Discovery Center: Release of the First 8490 Sequenced Strains for Exploring Actinobacteria Biosynthetic Diversity.</title>
        <authorList>
            <person name="Kalkreuter E."/>
            <person name="Kautsar S.A."/>
            <person name="Yang D."/>
            <person name="Bader C.D."/>
            <person name="Teijaro C.N."/>
            <person name="Fluegel L."/>
            <person name="Davis C.M."/>
            <person name="Simpson J.R."/>
            <person name="Lauterbach L."/>
            <person name="Steele A.D."/>
            <person name="Gui C."/>
            <person name="Meng S."/>
            <person name="Li G."/>
            <person name="Viehrig K."/>
            <person name="Ye F."/>
            <person name="Su P."/>
            <person name="Kiefer A.F."/>
            <person name="Nichols A."/>
            <person name="Cepeda A.J."/>
            <person name="Yan W."/>
            <person name="Fan B."/>
            <person name="Jiang Y."/>
            <person name="Adhikari A."/>
            <person name="Zheng C.-J."/>
            <person name="Schuster L."/>
            <person name="Cowan T.M."/>
            <person name="Smanski M.J."/>
            <person name="Chevrette M.G."/>
            <person name="De Carvalho L.P.S."/>
            <person name="Shen B."/>
        </authorList>
    </citation>
    <scope>NUCLEOTIDE SEQUENCE [LARGE SCALE GENOMIC DNA]</scope>
    <source>
        <strain evidence="1 2">NPDC048946</strain>
    </source>
</reference>
<organism evidence="1 2">
    <name type="scientific">Streptodolium elevatio</name>
    <dbReference type="NCBI Taxonomy" id="3157996"/>
    <lineage>
        <taxon>Bacteria</taxon>
        <taxon>Bacillati</taxon>
        <taxon>Actinomycetota</taxon>
        <taxon>Actinomycetes</taxon>
        <taxon>Kitasatosporales</taxon>
        <taxon>Streptomycetaceae</taxon>
        <taxon>Streptodolium</taxon>
    </lineage>
</organism>
<proteinExistence type="predicted"/>
<name>A0ABV3DFC1_9ACTN</name>
<evidence type="ECO:0000313" key="1">
    <source>
        <dbReference type="EMBL" id="MEU8134428.1"/>
    </source>
</evidence>
<dbReference type="EMBL" id="JBEZFP010000026">
    <property type="protein sequence ID" value="MEU8134428.1"/>
    <property type="molecule type" value="Genomic_DNA"/>
</dbReference>
<dbReference type="RefSeq" id="WP_358353066.1">
    <property type="nucleotide sequence ID" value="NZ_JBEZFP010000026.1"/>
</dbReference>
<gene>
    <name evidence="1" type="ORF">AB0C36_13050</name>
</gene>
<protein>
    <submittedName>
        <fullName evidence="1">Uncharacterized protein</fullName>
    </submittedName>
</protein>
<dbReference type="Proteomes" id="UP001551482">
    <property type="component" value="Unassembled WGS sequence"/>
</dbReference>
<accession>A0ABV3DFC1</accession>
<comment type="caution">
    <text evidence="1">The sequence shown here is derived from an EMBL/GenBank/DDBJ whole genome shotgun (WGS) entry which is preliminary data.</text>
</comment>
<sequence>MEEDVVESALHTARALVLRDLAACGASDPTVVSVVEDAVAGRRWWCREWPDGAAYAPGLVAQDVQEALEEAGVRWPWCPRHDGGADAHQLYIEPDLGPDPTWVCEKDGAAVAGLGELPAAT</sequence>
<evidence type="ECO:0000313" key="2">
    <source>
        <dbReference type="Proteomes" id="UP001551482"/>
    </source>
</evidence>
<keyword evidence="2" id="KW-1185">Reference proteome</keyword>